<gene>
    <name evidence="6" type="ORF">KHU32_14540</name>
</gene>
<evidence type="ECO:0000313" key="7">
    <source>
        <dbReference type="Proteomes" id="UP000766336"/>
    </source>
</evidence>
<dbReference type="EMBL" id="JAHCDA010000002">
    <property type="protein sequence ID" value="MBS7812168.1"/>
    <property type="molecule type" value="Genomic_DNA"/>
</dbReference>
<dbReference type="Pfam" id="PF00126">
    <property type="entry name" value="HTH_1"/>
    <property type="match status" value="1"/>
</dbReference>
<proteinExistence type="inferred from homology"/>
<dbReference type="SUPFAM" id="SSF46785">
    <property type="entry name" value="Winged helix' DNA-binding domain"/>
    <property type="match status" value="1"/>
</dbReference>
<dbReference type="Pfam" id="PF03466">
    <property type="entry name" value="LysR_substrate"/>
    <property type="match status" value="1"/>
</dbReference>
<evidence type="ECO:0000256" key="1">
    <source>
        <dbReference type="ARBA" id="ARBA00009437"/>
    </source>
</evidence>
<keyword evidence="4" id="KW-0804">Transcription</keyword>
<name>A0ABS5QFK8_9PROT</name>
<dbReference type="PROSITE" id="PS50931">
    <property type="entry name" value="HTH_LYSR"/>
    <property type="match status" value="1"/>
</dbReference>
<dbReference type="RefSeq" id="WP_213670796.1">
    <property type="nucleotide sequence ID" value="NZ_JAHCDA010000002.1"/>
</dbReference>
<dbReference type="InterPro" id="IPR000847">
    <property type="entry name" value="LysR_HTH_N"/>
</dbReference>
<reference evidence="6 7" key="1">
    <citation type="submission" date="2021-05" db="EMBL/GenBank/DDBJ databases">
        <title>Roseococcus sp. XZZS9, whole genome shotgun sequencing project.</title>
        <authorList>
            <person name="Zhao G."/>
            <person name="Shen L."/>
        </authorList>
    </citation>
    <scope>NUCLEOTIDE SEQUENCE [LARGE SCALE GENOMIC DNA]</scope>
    <source>
        <strain evidence="6 7">XZZS9</strain>
    </source>
</reference>
<keyword evidence="2" id="KW-0805">Transcription regulation</keyword>
<evidence type="ECO:0000256" key="2">
    <source>
        <dbReference type="ARBA" id="ARBA00023015"/>
    </source>
</evidence>
<keyword evidence="3" id="KW-0238">DNA-binding</keyword>
<protein>
    <submittedName>
        <fullName evidence="6">LysR family transcriptional regulator</fullName>
    </submittedName>
</protein>
<evidence type="ECO:0000256" key="4">
    <source>
        <dbReference type="ARBA" id="ARBA00023163"/>
    </source>
</evidence>
<evidence type="ECO:0000313" key="6">
    <source>
        <dbReference type="EMBL" id="MBS7812168.1"/>
    </source>
</evidence>
<dbReference type="InterPro" id="IPR036388">
    <property type="entry name" value="WH-like_DNA-bd_sf"/>
</dbReference>
<dbReference type="PANTHER" id="PTHR30537:SF74">
    <property type="entry name" value="HTH-TYPE TRANSCRIPTIONAL REGULATOR TRPI"/>
    <property type="match status" value="1"/>
</dbReference>
<dbReference type="CDD" id="cd08432">
    <property type="entry name" value="PBP2_GcdR_TrpI_HvrB_AmpR_like"/>
    <property type="match status" value="1"/>
</dbReference>
<feature type="domain" description="HTH lysR-type" evidence="5">
    <location>
        <begin position="9"/>
        <end position="63"/>
    </location>
</feature>
<comment type="similarity">
    <text evidence="1">Belongs to the LysR transcriptional regulatory family.</text>
</comment>
<dbReference type="Gene3D" id="1.10.10.10">
    <property type="entry name" value="Winged helix-like DNA-binding domain superfamily/Winged helix DNA-binding domain"/>
    <property type="match status" value="1"/>
</dbReference>
<dbReference type="Proteomes" id="UP000766336">
    <property type="component" value="Unassembled WGS sequence"/>
</dbReference>
<dbReference type="PANTHER" id="PTHR30537">
    <property type="entry name" value="HTH-TYPE TRANSCRIPTIONAL REGULATOR"/>
    <property type="match status" value="1"/>
</dbReference>
<dbReference type="InterPro" id="IPR058163">
    <property type="entry name" value="LysR-type_TF_proteobact-type"/>
</dbReference>
<dbReference type="SUPFAM" id="SSF53850">
    <property type="entry name" value="Periplasmic binding protein-like II"/>
    <property type="match status" value="1"/>
</dbReference>
<organism evidence="6 7">
    <name type="scientific">Roseococcus pinisoli</name>
    <dbReference type="NCBI Taxonomy" id="2835040"/>
    <lineage>
        <taxon>Bacteria</taxon>
        <taxon>Pseudomonadati</taxon>
        <taxon>Pseudomonadota</taxon>
        <taxon>Alphaproteobacteria</taxon>
        <taxon>Acetobacterales</taxon>
        <taxon>Roseomonadaceae</taxon>
        <taxon>Roseococcus</taxon>
    </lineage>
</organism>
<sequence>MSRSLPFMNGLRAFEASARHGSFAAGGAELHVSPAAVSRLVRLLEQRLGIVLFERRPNRLTLTPVGETYRAGLGAIFDELERLTVATVAQAGQRMLTLGVGPSFAAHWLIPRLADWHARAPGIQVRVTSGGATTAFDEGWSCGIRLGDGEWPGFVATPLFAAGLLPVCSPAMAGRLEGVEQLAGVPLLRVAHAEEDWPLWLAAQGLAGKVAVRGPVFDYYGQAQQAAADGLGVAMGIRPYIDDALRQGRLVAPFAASVPKEKGWFLVHRAGREEDVAFTAFRAWILEAAAAPSREEPPAS</sequence>
<keyword evidence="7" id="KW-1185">Reference proteome</keyword>
<comment type="caution">
    <text evidence="6">The sequence shown here is derived from an EMBL/GenBank/DDBJ whole genome shotgun (WGS) entry which is preliminary data.</text>
</comment>
<evidence type="ECO:0000259" key="5">
    <source>
        <dbReference type="PROSITE" id="PS50931"/>
    </source>
</evidence>
<dbReference type="InterPro" id="IPR005119">
    <property type="entry name" value="LysR_subst-bd"/>
</dbReference>
<accession>A0ABS5QFK8</accession>
<dbReference type="Gene3D" id="3.40.190.10">
    <property type="entry name" value="Periplasmic binding protein-like II"/>
    <property type="match status" value="2"/>
</dbReference>
<evidence type="ECO:0000256" key="3">
    <source>
        <dbReference type="ARBA" id="ARBA00023125"/>
    </source>
</evidence>
<dbReference type="InterPro" id="IPR036390">
    <property type="entry name" value="WH_DNA-bd_sf"/>
</dbReference>